<dbReference type="AlphaFoldDB" id="A0A1B6IC14"/>
<proteinExistence type="predicted"/>
<evidence type="ECO:0000313" key="1">
    <source>
        <dbReference type="EMBL" id="JAS84410.1"/>
    </source>
</evidence>
<reference evidence="1" key="1">
    <citation type="submission" date="2015-11" db="EMBL/GenBank/DDBJ databases">
        <title>De novo transcriptome assembly of four potential Pierce s Disease insect vectors from Arizona vineyards.</title>
        <authorList>
            <person name="Tassone E.E."/>
        </authorList>
    </citation>
    <scope>NUCLEOTIDE SEQUENCE</scope>
</reference>
<sequence length="142" mass="15539">MTITNIHNNTASCLLYVLSLNVTKDTNGCPIVSGIAVLNRSSTERISSTLKNSFQVQLSVALIGNVVFNHGESFSESSLTLRALNNYYSINEEQQYIPGNSLRAYPGFLLGFCHCLFIRFVTSFKLAISSTVPLPSCHAEVS</sequence>
<protein>
    <submittedName>
        <fullName evidence="1">Uncharacterized protein</fullName>
    </submittedName>
</protein>
<organism evidence="1">
    <name type="scientific">Homalodisca liturata</name>
    <dbReference type="NCBI Taxonomy" id="320908"/>
    <lineage>
        <taxon>Eukaryota</taxon>
        <taxon>Metazoa</taxon>
        <taxon>Ecdysozoa</taxon>
        <taxon>Arthropoda</taxon>
        <taxon>Hexapoda</taxon>
        <taxon>Insecta</taxon>
        <taxon>Pterygota</taxon>
        <taxon>Neoptera</taxon>
        <taxon>Paraneoptera</taxon>
        <taxon>Hemiptera</taxon>
        <taxon>Auchenorrhyncha</taxon>
        <taxon>Membracoidea</taxon>
        <taxon>Cicadellidae</taxon>
        <taxon>Cicadellinae</taxon>
        <taxon>Proconiini</taxon>
        <taxon>Homalodisca</taxon>
    </lineage>
</organism>
<accession>A0A1B6IC14</accession>
<gene>
    <name evidence="1" type="ORF">g.24261</name>
</gene>
<name>A0A1B6IC14_9HEMI</name>
<dbReference type="EMBL" id="GECU01023296">
    <property type="protein sequence ID" value="JAS84410.1"/>
    <property type="molecule type" value="Transcribed_RNA"/>
</dbReference>